<dbReference type="AlphaFoldDB" id="T1CTM8"/>
<accession>T1CTM8</accession>
<dbReference type="InterPro" id="IPR020103">
    <property type="entry name" value="PsdUridine_synth_cat_dom_sf"/>
</dbReference>
<evidence type="ECO:0000313" key="1">
    <source>
        <dbReference type="EMBL" id="EQD72855.1"/>
    </source>
</evidence>
<organism evidence="1">
    <name type="scientific">mine drainage metagenome</name>
    <dbReference type="NCBI Taxonomy" id="410659"/>
    <lineage>
        <taxon>unclassified sequences</taxon>
        <taxon>metagenomes</taxon>
        <taxon>ecological metagenomes</taxon>
    </lineage>
</organism>
<dbReference type="EMBL" id="AUZY01002171">
    <property type="protein sequence ID" value="EQD72855.1"/>
    <property type="molecule type" value="Genomic_DNA"/>
</dbReference>
<dbReference type="GO" id="GO:0003723">
    <property type="term" value="F:RNA binding"/>
    <property type="evidence" value="ECO:0007669"/>
    <property type="project" value="InterPro"/>
</dbReference>
<sequence>AGLPLDRPVDGDEILRLGRDGTVRSREAIPVRADNLPECTDLVARGRAWVAGPLVGFDTRPGPGRPGELLGALLAAEAVDPAGFRTPALPEVASRGAARPIVVPLPPLGLTAEPPDAVRFRFALPKGSYATVLLREFLKAPAA</sequence>
<dbReference type="EC" id="5.4.99.-" evidence="1"/>
<reference evidence="1" key="2">
    <citation type="journal article" date="2014" name="ISME J.">
        <title>Microbial stratification in low pH oxic and suboxic macroscopic growths along an acid mine drainage.</title>
        <authorList>
            <person name="Mendez-Garcia C."/>
            <person name="Mesa V."/>
            <person name="Sprenger R.R."/>
            <person name="Richter M."/>
            <person name="Diez M.S."/>
            <person name="Solano J."/>
            <person name="Bargiela R."/>
            <person name="Golyshina O.V."/>
            <person name="Manteca A."/>
            <person name="Ramos J.L."/>
            <person name="Gallego J.R."/>
            <person name="Llorente I."/>
            <person name="Martins Dos Santos V.A."/>
            <person name="Jensen O.N."/>
            <person name="Pelaez A.I."/>
            <person name="Sanchez J."/>
            <person name="Ferrer M."/>
        </authorList>
    </citation>
    <scope>NUCLEOTIDE SEQUENCE</scope>
</reference>
<protein>
    <submittedName>
        <fullName evidence="1">tRNA pseudouridine synthase D</fullName>
        <ecNumber evidence="1">5.4.99.-</ecNumber>
    </submittedName>
</protein>
<feature type="non-terminal residue" evidence="1">
    <location>
        <position position="1"/>
    </location>
</feature>
<proteinExistence type="predicted"/>
<dbReference type="InterPro" id="IPR042214">
    <property type="entry name" value="TruD_catalytic"/>
</dbReference>
<keyword evidence="1" id="KW-0413">Isomerase</keyword>
<dbReference type="InterPro" id="IPR001656">
    <property type="entry name" value="PsdUridine_synth_TruD"/>
</dbReference>
<dbReference type="GO" id="GO:0001522">
    <property type="term" value="P:pseudouridine synthesis"/>
    <property type="evidence" value="ECO:0007669"/>
    <property type="project" value="InterPro"/>
</dbReference>
<name>T1CTM8_9ZZZZ</name>
<gene>
    <name evidence="1" type="ORF">B1B_03529</name>
</gene>
<comment type="caution">
    <text evidence="1">The sequence shown here is derived from an EMBL/GenBank/DDBJ whole genome shotgun (WGS) entry which is preliminary data.</text>
</comment>
<dbReference type="SUPFAM" id="SSF55120">
    <property type="entry name" value="Pseudouridine synthase"/>
    <property type="match status" value="1"/>
</dbReference>
<reference evidence="1" key="1">
    <citation type="submission" date="2013-08" db="EMBL/GenBank/DDBJ databases">
        <authorList>
            <person name="Mendez C."/>
            <person name="Richter M."/>
            <person name="Ferrer M."/>
            <person name="Sanchez J."/>
        </authorList>
    </citation>
    <scope>NUCLEOTIDE SEQUENCE</scope>
</reference>
<dbReference type="GO" id="GO:0009982">
    <property type="term" value="F:pseudouridine synthase activity"/>
    <property type="evidence" value="ECO:0007669"/>
    <property type="project" value="InterPro"/>
</dbReference>
<dbReference type="Pfam" id="PF01142">
    <property type="entry name" value="TruD"/>
    <property type="match status" value="1"/>
</dbReference>
<dbReference type="Gene3D" id="3.30.2350.20">
    <property type="entry name" value="TruD, catalytic domain"/>
    <property type="match status" value="1"/>
</dbReference>